<feature type="compositionally biased region" description="Basic and acidic residues" evidence="1">
    <location>
        <begin position="89"/>
        <end position="101"/>
    </location>
</feature>
<evidence type="ECO:0000313" key="2">
    <source>
        <dbReference type="EMBL" id="KAL1139492.1"/>
    </source>
</evidence>
<name>A0ABD0Z6X1_9HEMI</name>
<comment type="caution">
    <text evidence="2">The sequence shown here is derived from an EMBL/GenBank/DDBJ whole genome shotgun (WGS) entry which is preliminary data.</text>
</comment>
<evidence type="ECO:0000313" key="3">
    <source>
        <dbReference type="Proteomes" id="UP001558652"/>
    </source>
</evidence>
<reference evidence="2 3" key="1">
    <citation type="submission" date="2024-07" db="EMBL/GenBank/DDBJ databases">
        <title>Chromosome-level genome assembly of the water stick insect Ranatra chinensis (Heteroptera: Nepidae).</title>
        <authorList>
            <person name="Liu X."/>
        </authorList>
    </citation>
    <scope>NUCLEOTIDE SEQUENCE [LARGE SCALE GENOMIC DNA]</scope>
    <source>
        <strain evidence="2">Cailab_2021Rc</strain>
        <tissue evidence="2">Muscle</tissue>
    </source>
</reference>
<gene>
    <name evidence="2" type="ORF">AAG570_006476</name>
</gene>
<dbReference type="EMBL" id="JBFDAA010000002">
    <property type="protein sequence ID" value="KAL1139492.1"/>
    <property type="molecule type" value="Genomic_DNA"/>
</dbReference>
<dbReference type="SUPFAM" id="SSF50729">
    <property type="entry name" value="PH domain-like"/>
    <property type="match status" value="1"/>
</dbReference>
<dbReference type="Proteomes" id="UP001558652">
    <property type="component" value="Unassembled WGS sequence"/>
</dbReference>
<dbReference type="AlphaFoldDB" id="A0ABD0Z6X1"/>
<accession>A0ABD0Z6X1</accession>
<evidence type="ECO:0000256" key="1">
    <source>
        <dbReference type="SAM" id="MobiDB-lite"/>
    </source>
</evidence>
<organism evidence="2 3">
    <name type="scientific">Ranatra chinensis</name>
    <dbReference type="NCBI Taxonomy" id="642074"/>
    <lineage>
        <taxon>Eukaryota</taxon>
        <taxon>Metazoa</taxon>
        <taxon>Ecdysozoa</taxon>
        <taxon>Arthropoda</taxon>
        <taxon>Hexapoda</taxon>
        <taxon>Insecta</taxon>
        <taxon>Pterygota</taxon>
        <taxon>Neoptera</taxon>
        <taxon>Paraneoptera</taxon>
        <taxon>Hemiptera</taxon>
        <taxon>Heteroptera</taxon>
        <taxon>Panheteroptera</taxon>
        <taxon>Nepomorpha</taxon>
        <taxon>Nepidae</taxon>
        <taxon>Ranatrinae</taxon>
        <taxon>Ranatra</taxon>
    </lineage>
</organism>
<feature type="region of interest" description="Disordered" evidence="1">
    <location>
        <begin position="82"/>
        <end position="101"/>
    </location>
</feature>
<sequence>MASERRNMFHGRRRKSVLLCVERGCVTGYKTESDVRPMFAHPLYLVARHFMNPGDLTSFLYIVRDVVQPLLYIHLFQSIDVDGNRPGLRRSEQRPIDTDEV</sequence>
<keyword evidence="3" id="KW-1185">Reference proteome</keyword>
<proteinExistence type="predicted"/>
<protein>
    <submittedName>
        <fullName evidence="2">Uncharacterized protein</fullName>
    </submittedName>
</protein>